<feature type="domain" description="Group II intron maturase-specific" evidence="1">
    <location>
        <begin position="293"/>
        <end position="355"/>
    </location>
</feature>
<feature type="domain" description="Reverse transcriptase N-terminal" evidence="2">
    <location>
        <begin position="7"/>
        <end position="52"/>
    </location>
</feature>
<organism evidence="3">
    <name type="scientific">Avrainvillea mazei</name>
    <dbReference type="NCBI Taxonomy" id="381412"/>
    <lineage>
        <taxon>Eukaryota</taxon>
        <taxon>Viridiplantae</taxon>
        <taxon>Chlorophyta</taxon>
        <taxon>core chlorophytes</taxon>
        <taxon>Ulvophyceae</taxon>
        <taxon>TCBD clade</taxon>
        <taxon>Bryopsidales</taxon>
        <taxon>Halimedineae</taxon>
        <taxon>Dichotomosiphonaceae</taxon>
        <taxon>Avrainvillea</taxon>
    </lineage>
</organism>
<evidence type="ECO:0000259" key="1">
    <source>
        <dbReference type="Pfam" id="PF08388"/>
    </source>
</evidence>
<proteinExistence type="predicted"/>
<sequence length="382" mass="46122">MNHIISWHNVNWKRINYYVTKIKIEIYKSSKDGNLIKVRNFQKLLLTSKYYLIKCIEDSIKQTDENKEKLFLKFLSKYNRNLKFKYYKNIHIESNFILYNKIFKTLIKNIIEPEFDGITGLSVKKTIYNLCKVINSEKYIYLFDTKIIGLLNFEFIEFSLSKFPAKYLLLKLLKLKLINSSNDLKNILFDICFFKIKNSLILKNTIVIYYQTNLLIISKKKKYIFYTKNIIDIYLKEYGLHLVSYKLIDIKNQNFQFIGFQFLKKKNKILIEPSVNAKKKIIFQLSKIWKFYYGRPAYEVINAINNYIIRWKNYYKFCNINYSNKLDKILFNQALHFVKRTHPKKGTGWIIKKYFKKSLTNKWMFFDTDPKDGIITLNIFKN</sequence>
<name>A0A1X9RPR5_9CHLO</name>
<reference evidence="3" key="1">
    <citation type="journal article" date="2017" name="J. Phycol.">
        <title>Phylogenetic position of the coral symbiont Ostreobium (Ulvophyceae) inferred from chloroplast genome data.</title>
        <authorList>
            <person name="Verbruggen H."/>
            <person name="Marcelino V.R."/>
            <person name="Guiry M.D."/>
            <person name="Cremen M.C."/>
            <person name="Jackson C.J."/>
        </authorList>
    </citation>
    <scope>NUCLEOTIDE SEQUENCE</scope>
</reference>
<dbReference type="Pfam" id="PF08388">
    <property type="entry name" value="GIIM"/>
    <property type="match status" value="1"/>
</dbReference>
<dbReference type="InterPro" id="IPR013597">
    <property type="entry name" value="Mat_intron_G2"/>
</dbReference>
<dbReference type="EMBL" id="KY509313">
    <property type="protein sequence ID" value="ARQ82159.1"/>
    <property type="molecule type" value="Genomic_DNA"/>
</dbReference>
<evidence type="ECO:0000259" key="2">
    <source>
        <dbReference type="Pfam" id="PF13655"/>
    </source>
</evidence>
<dbReference type="AlphaFoldDB" id="A0A1X9RPR5"/>
<dbReference type="Pfam" id="PF13655">
    <property type="entry name" value="RVT_N"/>
    <property type="match status" value="1"/>
</dbReference>
<accession>A0A1X9RPR5</accession>
<evidence type="ECO:0008006" key="4">
    <source>
        <dbReference type="Google" id="ProtNLM"/>
    </source>
</evidence>
<dbReference type="InterPro" id="IPR025960">
    <property type="entry name" value="RVT_N"/>
</dbReference>
<keyword evidence="3" id="KW-0934">Plastid</keyword>
<keyword evidence="3" id="KW-0150">Chloroplast</keyword>
<geneLocation type="chloroplast" evidence="3"/>
<evidence type="ECO:0000313" key="3">
    <source>
        <dbReference type="EMBL" id="ARQ82159.1"/>
    </source>
</evidence>
<protein>
    <recommendedName>
        <fullName evidence="4">Group II intron maturase-specific domain-containing protein</fullName>
    </recommendedName>
</protein>
<gene>
    <name evidence="3" type="primary">orf382</name>
</gene>